<keyword evidence="5" id="KW-0288">FMN</keyword>
<name>A0ABR8UHM2_9GAMM</name>
<sequence>MRILIAYDSLSGNTRDLARMVRGCCEARGHDVTWIEAGIQTLAEAGPDPRHDLYLLGTWTDNAGRTPAAMKRFISELVEAVGKPDRVAVFGTGETQWGEEYYCGALRRMADFFGSPHPPLDIEQMPHGARDALKVRHWTDRVLATMDSTAAAGATAGSAPPAVAVAGTRARPRADFPTPVAKDSLHADPARLDA</sequence>
<comment type="cofactor">
    <cofactor evidence="1">
        <name>FMN</name>
        <dbReference type="ChEBI" id="CHEBI:58210"/>
    </cofactor>
</comment>
<evidence type="ECO:0000259" key="8">
    <source>
        <dbReference type="PROSITE" id="PS50902"/>
    </source>
</evidence>
<feature type="compositionally biased region" description="Low complexity" evidence="7">
    <location>
        <begin position="152"/>
        <end position="166"/>
    </location>
</feature>
<proteinExistence type="inferred from homology"/>
<dbReference type="Gene3D" id="3.40.50.360">
    <property type="match status" value="1"/>
</dbReference>
<dbReference type="InterPro" id="IPR029039">
    <property type="entry name" value="Flavoprotein-like_sf"/>
</dbReference>
<keyword evidence="4" id="KW-0285">Flavoprotein</keyword>
<dbReference type="Proteomes" id="UP000647183">
    <property type="component" value="Unassembled WGS sequence"/>
</dbReference>
<dbReference type="InterPro" id="IPR050619">
    <property type="entry name" value="Flavodoxin"/>
</dbReference>
<dbReference type="PROSITE" id="PS50902">
    <property type="entry name" value="FLAVODOXIN_LIKE"/>
    <property type="match status" value="1"/>
</dbReference>
<evidence type="ECO:0000256" key="5">
    <source>
        <dbReference type="ARBA" id="ARBA00022643"/>
    </source>
</evidence>
<reference evidence="9 10" key="1">
    <citation type="submission" date="2020-08" db="EMBL/GenBank/DDBJ databases">
        <title>A Genomic Blueprint of the Chicken Gut Microbiome.</title>
        <authorList>
            <person name="Gilroy R."/>
            <person name="Ravi A."/>
            <person name="Getino M."/>
            <person name="Pursley I."/>
            <person name="Horton D.L."/>
            <person name="Alikhan N.-F."/>
            <person name="Baker D."/>
            <person name="Gharbi K."/>
            <person name="Hall N."/>
            <person name="Watson M."/>
            <person name="Adriaenssens E.M."/>
            <person name="Foster-Nyarko E."/>
            <person name="Jarju S."/>
            <person name="Secka A."/>
            <person name="Antonio M."/>
            <person name="Oren A."/>
            <person name="Chaudhuri R."/>
            <person name="La Ragione R.M."/>
            <person name="Hildebrand F."/>
            <person name="Pallen M.J."/>
        </authorList>
    </citation>
    <scope>NUCLEOTIDE SEQUENCE [LARGE SCALE GENOMIC DNA]</scope>
    <source>
        <strain evidence="9 10">Sa2BVA3</strain>
    </source>
</reference>
<evidence type="ECO:0000256" key="2">
    <source>
        <dbReference type="ARBA" id="ARBA00005267"/>
    </source>
</evidence>
<dbReference type="NCBIfam" id="TIGR01754">
    <property type="entry name" value="flav_RNR"/>
    <property type="match status" value="1"/>
</dbReference>
<evidence type="ECO:0000256" key="6">
    <source>
        <dbReference type="ARBA" id="ARBA00022982"/>
    </source>
</evidence>
<dbReference type="PANTHER" id="PTHR42809:SF1">
    <property type="entry name" value="FLAVODOXIN 1"/>
    <property type="match status" value="1"/>
</dbReference>
<evidence type="ECO:0000313" key="10">
    <source>
        <dbReference type="Proteomes" id="UP000647183"/>
    </source>
</evidence>
<comment type="similarity">
    <text evidence="2">Belongs to the flavodoxin family.</text>
</comment>
<keyword evidence="6" id="KW-0249">Electron transport</keyword>
<dbReference type="SUPFAM" id="SSF52218">
    <property type="entry name" value="Flavoproteins"/>
    <property type="match status" value="1"/>
</dbReference>
<comment type="caution">
    <text evidence="9">The sequence shown here is derived from an EMBL/GenBank/DDBJ whole genome shotgun (WGS) entry which is preliminary data.</text>
</comment>
<dbReference type="EMBL" id="JACSQJ010000002">
    <property type="protein sequence ID" value="MBD7987501.1"/>
    <property type="molecule type" value="Genomic_DNA"/>
</dbReference>
<dbReference type="NCBIfam" id="NF006747">
    <property type="entry name" value="PRK09271.1"/>
    <property type="match status" value="1"/>
</dbReference>
<accession>A0ABR8UHM2</accession>
<dbReference type="RefSeq" id="WP_191728737.1">
    <property type="nucleotide sequence ID" value="NZ_JACSQJ010000002.1"/>
</dbReference>
<keyword evidence="10" id="KW-1185">Reference proteome</keyword>
<evidence type="ECO:0000256" key="1">
    <source>
        <dbReference type="ARBA" id="ARBA00001917"/>
    </source>
</evidence>
<dbReference type="InterPro" id="IPR008254">
    <property type="entry name" value="Flavodoxin/NO_synth"/>
</dbReference>
<dbReference type="InterPro" id="IPR010088">
    <property type="entry name" value="RNR_flavodoxin"/>
</dbReference>
<protein>
    <submittedName>
        <fullName evidence="9">Flavodoxin</fullName>
    </submittedName>
</protein>
<feature type="domain" description="Flavodoxin-like" evidence="8">
    <location>
        <begin position="3"/>
        <end position="143"/>
    </location>
</feature>
<dbReference type="PANTHER" id="PTHR42809">
    <property type="entry name" value="FLAVODOXIN 2"/>
    <property type="match status" value="1"/>
</dbReference>
<keyword evidence="3" id="KW-0813">Transport</keyword>
<dbReference type="Pfam" id="PF00258">
    <property type="entry name" value="Flavodoxin_1"/>
    <property type="match status" value="1"/>
</dbReference>
<feature type="region of interest" description="Disordered" evidence="7">
    <location>
        <begin position="152"/>
        <end position="194"/>
    </location>
</feature>
<evidence type="ECO:0000256" key="3">
    <source>
        <dbReference type="ARBA" id="ARBA00022448"/>
    </source>
</evidence>
<organism evidence="9 10">
    <name type="scientific">Luteimonas colneyensis</name>
    <dbReference type="NCBI Taxonomy" id="2762230"/>
    <lineage>
        <taxon>Bacteria</taxon>
        <taxon>Pseudomonadati</taxon>
        <taxon>Pseudomonadota</taxon>
        <taxon>Gammaproteobacteria</taxon>
        <taxon>Lysobacterales</taxon>
        <taxon>Lysobacteraceae</taxon>
        <taxon>Luteimonas</taxon>
    </lineage>
</organism>
<evidence type="ECO:0000313" key="9">
    <source>
        <dbReference type="EMBL" id="MBD7987501.1"/>
    </source>
</evidence>
<feature type="compositionally biased region" description="Basic and acidic residues" evidence="7">
    <location>
        <begin position="183"/>
        <end position="194"/>
    </location>
</feature>
<evidence type="ECO:0000256" key="4">
    <source>
        <dbReference type="ARBA" id="ARBA00022630"/>
    </source>
</evidence>
<evidence type="ECO:0000256" key="7">
    <source>
        <dbReference type="SAM" id="MobiDB-lite"/>
    </source>
</evidence>
<gene>
    <name evidence="9" type="ORF">H9645_05605</name>
</gene>